<comment type="caution">
    <text evidence="2">The sequence shown here is derived from an EMBL/GenBank/DDBJ whole genome shotgun (WGS) entry which is preliminary data.</text>
</comment>
<evidence type="ECO:0000313" key="3">
    <source>
        <dbReference type="Proteomes" id="UP001595758"/>
    </source>
</evidence>
<dbReference type="EMBL" id="JBHSAB010000014">
    <property type="protein sequence ID" value="MFC3908862.1"/>
    <property type="molecule type" value="Genomic_DNA"/>
</dbReference>
<dbReference type="Proteomes" id="UP001595758">
    <property type="component" value="Unassembled WGS sequence"/>
</dbReference>
<keyword evidence="1" id="KW-0472">Membrane</keyword>
<feature type="transmembrane region" description="Helical" evidence="1">
    <location>
        <begin position="7"/>
        <end position="29"/>
    </location>
</feature>
<keyword evidence="3" id="KW-1185">Reference proteome</keyword>
<name>A0ABV8CFJ6_9GAMM</name>
<gene>
    <name evidence="2" type="ORF">ACFORL_07205</name>
</gene>
<reference evidence="3" key="1">
    <citation type="journal article" date="2019" name="Int. J. Syst. Evol. Microbiol.">
        <title>The Global Catalogue of Microorganisms (GCM) 10K type strain sequencing project: providing services to taxonomists for standard genome sequencing and annotation.</title>
        <authorList>
            <consortium name="The Broad Institute Genomics Platform"/>
            <consortium name="The Broad Institute Genome Sequencing Center for Infectious Disease"/>
            <person name="Wu L."/>
            <person name="Ma J."/>
        </authorList>
    </citation>
    <scope>NUCLEOTIDE SEQUENCE [LARGE SCALE GENOMIC DNA]</scope>
    <source>
        <strain evidence="3">CCUG 59858</strain>
    </source>
</reference>
<sequence>MMESVTDWLVIFYLSGLLLALAFSIRSYINLLGMKKQLNIDIFKVRPDLLRYLILKTLFWPYFLITEKRLSDRFSALFSHLRR</sequence>
<accession>A0ABV8CFJ6</accession>
<proteinExistence type="predicted"/>
<keyword evidence="1" id="KW-1133">Transmembrane helix</keyword>
<evidence type="ECO:0000256" key="1">
    <source>
        <dbReference type="SAM" id="Phobius"/>
    </source>
</evidence>
<keyword evidence="1" id="KW-0812">Transmembrane</keyword>
<dbReference type="RefSeq" id="WP_382342547.1">
    <property type="nucleotide sequence ID" value="NZ_JBHSAB010000014.1"/>
</dbReference>
<protein>
    <submittedName>
        <fullName evidence="2">Uncharacterized protein</fullName>
    </submittedName>
</protein>
<evidence type="ECO:0000313" key="2">
    <source>
        <dbReference type="EMBL" id="MFC3908862.1"/>
    </source>
</evidence>
<organism evidence="2 3">
    <name type="scientific">Legionella dresdenensis</name>
    <dbReference type="NCBI Taxonomy" id="450200"/>
    <lineage>
        <taxon>Bacteria</taxon>
        <taxon>Pseudomonadati</taxon>
        <taxon>Pseudomonadota</taxon>
        <taxon>Gammaproteobacteria</taxon>
        <taxon>Legionellales</taxon>
        <taxon>Legionellaceae</taxon>
        <taxon>Legionella</taxon>
    </lineage>
</organism>